<accession>A0A6A6ZHI7</accession>
<evidence type="ECO:0000313" key="2">
    <source>
        <dbReference type="EMBL" id="KAF2819715.1"/>
    </source>
</evidence>
<feature type="region of interest" description="Disordered" evidence="1">
    <location>
        <begin position="57"/>
        <end position="104"/>
    </location>
</feature>
<proteinExistence type="predicted"/>
<reference evidence="2" key="1">
    <citation type="journal article" date="2020" name="Stud. Mycol.">
        <title>101 Dothideomycetes genomes: a test case for predicting lifestyles and emergence of pathogens.</title>
        <authorList>
            <person name="Haridas S."/>
            <person name="Albert R."/>
            <person name="Binder M."/>
            <person name="Bloem J."/>
            <person name="Labutti K."/>
            <person name="Salamov A."/>
            <person name="Andreopoulos B."/>
            <person name="Baker S."/>
            <person name="Barry K."/>
            <person name="Bills G."/>
            <person name="Bluhm B."/>
            <person name="Cannon C."/>
            <person name="Castanera R."/>
            <person name="Culley D."/>
            <person name="Daum C."/>
            <person name="Ezra D."/>
            <person name="Gonzalez J."/>
            <person name="Henrissat B."/>
            <person name="Kuo A."/>
            <person name="Liang C."/>
            <person name="Lipzen A."/>
            <person name="Lutzoni F."/>
            <person name="Magnuson J."/>
            <person name="Mondo S."/>
            <person name="Nolan M."/>
            <person name="Ohm R."/>
            <person name="Pangilinan J."/>
            <person name="Park H.-J."/>
            <person name="Ramirez L."/>
            <person name="Alfaro M."/>
            <person name="Sun H."/>
            <person name="Tritt A."/>
            <person name="Yoshinaga Y."/>
            <person name="Zwiers L.-H."/>
            <person name="Turgeon B."/>
            <person name="Goodwin S."/>
            <person name="Spatafora J."/>
            <person name="Crous P."/>
            <person name="Grigoriev I."/>
        </authorList>
    </citation>
    <scope>NUCLEOTIDE SEQUENCE</scope>
    <source>
        <strain evidence="2">CBS 113818</strain>
    </source>
</reference>
<evidence type="ECO:0000256" key="1">
    <source>
        <dbReference type="SAM" id="MobiDB-lite"/>
    </source>
</evidence>
<organism evidence="2 3">
    <name type="scientific">Ophiobolus disseminans</name>
    <dbReference type="NCBI Taxonomy" id="1469910"/>
    <lineage>
        <taxon>Eukaryota</taxon>
        <taxon>Fungi</taxon>
        <taxon>Dikarya</taxon>
        <taxon>Ascomycota</taxon>
        <taxon>Pezizomycotina</taxon>
        <taxon>Dothideomycetes</taxon>
        <taxon>Pleosporomycetidae</taxon>
        <taxon>Pleosporales</taxon>
        <taxon>Pleosporineae</taxon>
        <taxon>Phaeosphaeriaceae</taxon>
        <taxon>Ophiobolus</taxon>
    </lineage>
</organism>
<dbReference type="Proteomes" id="UP000799424">
    <property type="component" value="Unassembled WGS sequence"/>
</dbReference>
<protein>
    <submittedName>
        <fullName evidence="2">Uncharacterized protein</fullName>
    </submittedName>
</protein>
<dbReference type="EMBL" id="MU006243">
    <property type="protein sequence ID" value="KAF2819715.1"/>
    <property type="molecule type" value="Genomic_DNA"/>
</dbReference>
<dbReference type="AlphaFoldDB" id="A0A6A6ZHI7"/>
<gene>
    <name evidence="2" type="ORF">CC86DRAFT_126929</name>
</gene>
<evidence type="ECO:0000313" key="3">
    <source>
        <dbReference type="Proteomes" id="UP000799424"/>
    </source>
</evidence>
<keyword evidence="3" id="KW-1185">Reference proteome</keyword>
<sequence>MIFLSRPVLYSNIWDDEVELRDSLMSREDFYQQDLPPLFFGRRCAQNSSKFRLQRYPSASQPHRLEDHNPIVQGSVGGLEVESQDEKGNCISVGSEGRPSSYWT</sequence>
<name>A0A6A6ZHI7_9PLEO</name>